<comment type="caution">
    <text evidence="6">The sequence shown here is derived from an EMBL/GenBank/DDBJ whole genome shotgun (WGS) entry which is preliminary data.</text>
</comment>
<feature type="domain" description="Tyr recombinase" evidence="5">
    <location>
        <begin position="271"/>
        <end position="448"/>
    </location>
</feature>
<evidence type="ECO:0000256" key="4">
    <source>
        <dbReference type="ARBA" id="ARBA00023172"/>
    </source>
</evidence>
<gene>
    <name evidence="6" type="ORF">LV85_04150</name>
</gene>
<dbReference type="InterPro" id="IPR002104">
    <property type="entry name" value="Integrase_catalytic"/>
</dbReference>
<dbReference type="GO" id="GO:0006310">
    <property type="term" value="P:DNA recombination"/>
    <property type="evidence" value="ECO:0007669"/>
    <property type="project" value="UniProtKB-KW"/>
</dbReference>
<dbReference type="SUPFAM" id="SSF56349">
    <property type="entry name" value="DNA breaking-rejoining enzymes"/>
    <property type="match status" value="1"/>
</dbReference>
<dbReference type="GO" id="GO:0003677">
    <property type="term" value="F:DNA binding"/>
    <property type="evidence" value="ECO:0007669"/>
    <property type="project" value="UniProtKB-KW"/>
</dbReference>
<proteinExistence type="inferred from homology"/>
<dbReference type="InterPro" id="IPR010998">
    <property type="entry name" value="Integrase_recombinase_N"/>
</dbReference>
<evidence type="ECO:0000256" key="3">
    <source>
        <dbReference type="ARBA" id="ARBA00023125"/>
    </source>
</evidence>
<keyword evidence="4" id="KW-0233">DNA recombination</keyword>
<organism evidence="6 7">
    <name type="scientific">Algoriphagus chordae</name>
    <dbReference type="NCBI Taxonomy" id="237019"/>
    <lineage>
        <taxon>Bacteria</taxon>
        <taxon>Pseudomonadati</taxon>
        <taxon>Bacteroidota</taxon>
        <taxon>Cytophagia</taxon>
        <taxon>Cytophagales</taxon>
        <taxon>Cyclobacteriaceae</taxon>
        <taxon>Algoriphagus</taxon>
    </lineage>
</organism>
<name>A0A2W7QHY2_9BACT</name>
<comment type="similarity">
    <text evidence="1">Belongs to the 'phage' integrase family.</text>
</comment>
<evidence type="ECO:0000256" key="1">
    <source>
        <dbReference type="ARBA" id="ARBA00008857"/>
    </source>
</evidence>
<dbReference type="PROSITE" id="PS51898">
    <property type="entry name" value="TYR_RECOMBINASE"/>
    <property type="match status" value="1"/>
</dbReference>
<sequence>MNSTAIEIKVIGRKILLKMPKNEADLYLVRTIPYARWNKQNYVWEIPNYPGNLEKLKGHFENRVSSLEIMEELENPIKGSPSIKKDEVLAIKTQTGRLKLIFGYLPLLIKQLKTFPYNRWDSKNKWWTIPYSAKFEQEIKGFCEQNQLKFILEAEDKMDGGIPRLSTKDVVNYKSCPKEYFNKLHELRYSTNTIKVYTPLFEEFINHFPKEDMDTLTEKHVVEFSRFLVMERKVSSSYQNLAINAIKFYFEKVLGGRRKLYFVERPRKDKILPVVCSEEEIQQILTSVVNTKHKAILSTIYSGGLRIGELIKLPIKAIDSKRMQIRIEGAKGKKDRYTILSKKLLELLRIYFKEYTPHYFLFEGQGSSKEKPLTYSERSIQAILGKAVEQAGIQKHVTPHTLRHSFATHLLENGTDLRYIQSLLGHESSKTTEIYTHVTTKGFNQISSPLDKLDI</sequence>
<dbReference type="OrthoDB" id="9801717at2"/>
<keyword evidence="7" id="KW-1185">Reference proteome</keyword>
<dbReference type="EMBL" id="QKZT01000028">
    <property type="protein sequence ID" value="PZX46926.1"/>
    <property type="molecule type" value="Genomic_DNA"/>
</dbReference>
<dbReference type="InterPro" id="IPR050090">
    <property type="entry name" value="Tyrosine_recombinase_XerCD"/>
</dbReference>
<dbReference type="Proteomes" id="UP000248882">
    <property type="component" value="Unassembled WGS sequence"/>
</dbReference>
<evidence type="ECO:0000313" key="6">
    <source>
        <dbReference type="EMBL" id="PZX46926.1"/>
    </source>
</evidence>
<dbReference type="InterPro" id="IPR004107">
    <property type="entry name" value="Integrase_SAM-like_N"/>
</dbReference>
<protein>
    <submittedName>
        <fullName evidence="6">Site-specific recombinase XerD</fullName>
    </submittedName>
</protein>
<keyword evidence="3" id="KW-0238">DNA-binding</keyword>
<accession>A0A2W7QHY2</accession>
<evidence type="ECO:0000259" key="5">
    <source>
        <dbReference type="PROSITE" id="PS51898"/>
    </source>
</evidence>
<dbReference type="PANTHER" id="PTHR30349">
    <property type="entry name" value="PHAGE INTEGRASE-RELATED"/>
    <property type="match status" value="1"/>
</dbReference>
<dbReference type="PANTHER" id="PTHR30349:SF64">
    <property type="entry name" value="PROPHAGE INTEGRASE INTD-RELATED"/>
    <property type="match status" value="1"/>
</dbReference>
<dbReference type="AlphaFoldDB" id="A0A2W7QHY2"/>
<evidence type="ECO:0000256" key="2">
    <source>
        <dbReference type="ARBA" id="ARBA00022908"/>
    </source>
</evidence>
<dbReference type="RefSeq" id="WP_111323012.1">
    <property type="nucleotide sequence ID" value="NZ_QKZT01000028.1"/>
</dbReference>
<dbReference type="InterPro" id="IPR011010">
    <property type="entry name" value="DNA_brk_join_enz"/>
</dbReference>
<reference evidence="6 7" key="1">
    <citation type="submission" date="2018-06" db="EMBL/GenBank/DDBJ databases">
        <title>Genomic Encyclopedia of Archaeal and Bacterial Type Strains, Phase II (KMG-II): from individual species to whole genera.</title>
        <authorList>
            <person name="Goeker M."/>
        </authorList>
    </citation>
    <scope>NUCLEOTIDE SEQUENCE [LARGE SCALE GENOMIC DNA]</scope>
    <source>
        <strain evidence="6 7">DSM 19830</strain>
    </source>
</reference>
<dbReference type="Gene3D" id="1.10.443.10">
    <property type="entry name" value="Intergrase catalytic core"/>
    <property type="match status" value="1"/>
</dbReference>
<dbReference type="Gene3D" id="1.10.150.130">
    <property type="match status" value="1"/>
</dbReference>
<dbReference type="Pfam" id="PF00589">
    <property type="entry name" value="Phage_integrase"/>
    <property type="match status" value="1"/>
</dbReference>
<keyword evidence="2" id="KW-0229">DNA integration</keyword>
<dbReference type="InterPro" id="IPR013762">
    <property type="entry name" value="Integrase-like_cat_sf"/>
</dbReference>
<dbReference type="Pfam" id="PF13495">
    <property type="entry name" value="Phage_int_SAM_4"/>
    <property type="match status" value="1"/>
</dbReference>
<evidence type="ECO:0000313" key="7">
    <source>
        <dbReference type="Proteomes" id="UP000248882"/>
    </source>
</evidence>
<dbReference type="GO" id="GO:0015074">
    <property type="term" value="P:DNA integration"/>
    <property type="evidence" value="ECO:0007669"/>
    <property type="project" value="UniProtKB-KW"/>
</dbReference>